<dbReference type="CDD" id="cd00555">
    <property type="entry name" value="Maf"/>
    <property type="match status" value="1"/>
</dbReference>
<sequence length="201" mass="22065">MSKTIILASTSVFRKAILEKLNIDFKTAKPEVDETALCGESAPQLVERLAIEKARAVAKQHPNALIIGSDQVALNGDQILGKPYQHDNAVKQLQQASGKVVTFYTGLCLYDSSNDSYQSLVEPFKVHFKALTEQQIEGYLLTEQPYQCAGSFKSEGLGIALFDRLEGRDPNTLIGLPLISLLEMLQQSGVDVLTQLAAKQR</sequence>
<dbReference type="PANTHER" id="PTHR43213:SF10">
    <property type="entry name" value="7-METHYL-GTP PYROPHOSPHATASE"/>
    <property type="match status" value="1"/>
</dbReference>
<comment type="caution">
    <text evidence="9">Lacks conserved residue(s) required for the propagation of feature annotation.</text>
</comment>
<keyword evidence="4 9" id="KW-0546">Nucleotide metabolism</keyword>
<evidence type="ECO:0000256" key="6">
    <source>
        <dbReference type="ARBA" id="ARBA00053369"/>
    </source>
</evidence>
<dbReference type="PANTHER" id="PTHR43213">
    <property type="entry name" value="BIFUNCTIONAL DTTP/UTP PYROPHOSPHATASE/METHYLTRANSFERASE PROTEIN-RELATED"/>
    <property type="match status" value="1"/>
</dbReference>
<feature type="site" description="Important for substrate specificity" evidence="9">
    <location>
        <position position="71"/>
    </location>
</feature>
<dbReference type="PIRSF" id="PIRSF006305">
    <property type="entry name" value="Maf"/>
    <property type="match status" value="1"/>
</dbReference>
<dbReference type="EMBL" id="BSPO01000003">
    <property type="protein sequence ID" value="GLS84740.1"/>
    <property type="molecule type" value="Genomic_DNA"/>
</dbReference>
<name>A0AA37WZC3_9GAMM</name>
<dbReference type="FunFam" id="3.90.950.10:FF:000005">
    <property type="entry name" value="7-methyl-GTP pyrophosphatase"/>
    <property type="match status" value="1"/>
</dbReference>
<dbReference type="NCBIfam" id="TIGR00172">
    <property type="entry name" value="maf"/>
    <property type="match status" value="1"/>
</dbReference>
<evidence type="ECO:0000256" key="4">
    <source>
        <dbReference type="ARBA" id="ARBA00023080"/>
    </source>
</evidence>
<dbReference type="GO" id="GO:0005737">
    <property type="term" value="C:cytoplasm"/>
    <property type="evidence" value="ECO:0007669"/>
    <property type="project" value="UniProtKB-SubCell"/>
</dbReference>
<comment type="subcellular location">
    <subcellularLocation>
        <location evidence="1 9">Cytoplasm</location>
    </subcellularLocation>
</comment>
<feature type="site" description="Important for substrate specificity" evidence="9">
    <location>
        <position position="13"/>
    </location>
</feature>
<feature type="active site" description="Proton acceptor" evidence="9">
    <location>
        <position position="70"/>
    </location>
</feature>
<keyword evidence="11" id="KW-1185">Reference proteome</keyword>
<dbReference type="SUPFAM" id="SSF52972">
    <property type="entry name" value="ITPase-like"/>
    <property type="match status" value="1"/>
</dbReference>
<comment type="cofactor">
    <cofactor evidence="9">
        <name>a divalent metal cation</name>
        <dbReference type="ChEBI" id="CHEBI:60240"/>
    </cofactor>
</comment>
<protein>
    <recommendedName>
        <fullName evidence="8 9">7-methyl-GTP pyrophosphatase</fullName>
        <shortName evidence="9">m(7)GTP pyrophosphatase</shortName>
        <ecNumber evidence="9">3.6.1.-</ecNumber>
    </recommendedName>
</protein>
<dbReference type="GO" id="GO:0009117">
    <property type="term" value="P:nucleotide metabolic process"/>
    <property type="evidence" value="ECO:0007669"/>
    <property type="project" value="UniProtKB-KW"/>
</dbReference>
<dbReference type="HAMAP" id="MF_00528">
    <property type="entry name" value="Maf"/>
    <property type="match status" value="1"/>
</dbReference>
<dbReference type="RefSeq" id="WP_095499505.1">
    <property type="nucleotide sequence ID" value="NZ_BSPO01000003.1"/>
</dbReference>
<evidence type="ECO:0000256" key="9">
    <source>
        <dbReference type="HAMAP-Rule" id="MF_00528"/>
    </source>
</evidence>
<proteinExistence type="inferred from homology"/>
<feature type="site" description="Important for substrate specificity" evidence="9">
    <location>
        <position position="155"/>
    </location>
</feature>
<dbReference type="EC" id="3.6.1.-" evidence="9"/>
<evidence type="ECO:0000256" key="2">
    <source>
        <dbReference type="ARBA" id="ARBA00022490"/>
    </source>
</evidence>
<organism evidence="10 11">
    <name type="scientific">Paraferrimonas haliotis</name>
    <dbReference type="NCBI Taxonomy" id="2013866"/>
    <lineage>
        <taxon>Bacteria</taxon>
        <taxon>Pseudomonadati</taxon>
        <taxon>Pseudomonadota</taxon>
        <taxon>Gammaproteobacteria</taxon>
        <taxon>Alteromonadales</taxon>
        <taxon>Ferrimonadaceae</taxon>
        <taxon>Paraferrimonas</taxon>
    </lineage>
</organism>
<evidence type="ECO:0000313" key="10">
    <source>
        <dbReference type="EMBL" id="GLS84740.1"/>
    </source>
</evidence>
<comment type="catalytic activity">
    <reaction evidence="5 9">
        <text>N(7)-methyl-GTP + H2O = N(7)-methyl-GMP + diphosphate + H(+)</text>
        <dbReference type="Rhea" id="RHEA:58744"/>
        <dbReference type="ChEBI" id="CHEBI:15377"/>
        <dbReference type="ChEBI" id="CHEBI:15378"/>
        <dbReference type="ChEBI" id="CHEBI:33019"/>
        <dbReference type="ChEBI" id="CHEBI:58285"/>
        <dbReference type="ChEBI" id="CHEBI:87133"/>
    </reaction>
</comment>
<comment type="function">
    <text evidence="6 9">Nucleoside triphosphate pyrophosphatase that hydrolyzes 7-methyl-GTP (m(7)GTP). May have a dual role in cell division arrest and in preventing the incorporation of modified nucleotides into cellular nucleic acids.</text>
</comment>
<evidence type="ECO:0000313" key="11">
    <source>
        <dbReference type="Proteomes" id="UP001157439"/>
    </source>
</evidence>
<gene>
    <name evidence="10" type="ORF">GCM10007894_27170</name>
</gene>
<accession>A0AA37WZC3</accession>
<comment type="similarity">
    <text evidence="7 9">Belongs to the Maf family. YceF subfamily.</text>
</comment>
<comment type="caution">
    <text evidence="10">The sequence shown here is derived from an EMBL/GenBank/DDBJ whole genome shotgun (WGS) entry which is preliminary data.</text>
</comment>
<dbReference type="AlphaFoldDB" id="A0AA37WZC3"/>
<dbReference type="InterPro" id="IPR029001">
    <property type="entry name" value="ITPase-like_fam"/>
</dbReference>
<dbReference type="Gene3D" id="3.90.950.10">
    <property type="match status" value="1"/>
</dbReference>
<reference evidence="10 11" key="1">
    <citation type="journal article" date="2014" name="Int. J. Syst. Evol. Microbiol.">
        <title>Complete genome sequence of Corynebacterium casei LMG S-19264T (=DSM 44701T), isolated from a smear-ripened cheese.</title>
        <authorList>
            <consortium name="US DOE Joint Genome Institute (JGI-PGF)"/>
            <person name="Walter F."/>
            <person name="Albersmeier A."/>
            <person name="Kalinowski J."/>
            <person name="Ruckert C."/>
        </authorList>
    </citation>
    <scope>NUCLEOTIDE SEQUENCE [LARGE SCALE GENOMIC DNA]</scope>
    <source>
        <strain evidence="10 11">NBRC 112785</strain>
    </source>
</reference>
<evidence type="ECO:0000256" key="8">
    <source>
        <dbReference type="ARBA" id="ARBA00068163"/>
    </source>
</evidence>
<keyword evidence="3 9" id="KW-0378">Hydrolase</keyword>
<evidence type="ECO:0000256" key="3">
    <source>
        <dbReference type="ARBA" id="ARBA00022801"/>
    </source>
</evidence>
<dbReference type="GO" id="GO:0047429">
    <property type="term" value="F:nucleoside triphosphate diphosphatase activity"/>
    <property type="evidence" value="ECO:0007669"/>
    <property type="project" value="InterPro"/>
</dbReference>
<evidence type="ECO:0000256" key="5">
    <source>
        <dbReference type="ARBA" id="ARBA00050213"/>
    </source>
</evidence>
<dbReference type="InterPro" id="IPR003697">
    <property type="entry name" value="Maf-like"/>
</dbReference>
<evidence type="ECO:0000256" key="1">
    <source>
        <dbReference type="ARBA" id="ARBA00004496"/>
    </source>
</evidence>
<evidence type="ECO:0000256" key="7">
    <source>
        <dbReference type="ARBA" id="ARBA00060749"/>
    </source>
</evidence>
<keyword evidence="2 9" id="KW-0963">Cytoplasm</keyword>
<dbReference type="Pfam" id="PF02545">
    <property type="entry name" value="Maf"/>
    <property type="match status" value="1"/>
</dbReference>
<dbReference type="Proteomes" id="UP001157439">
    <property type="component" value="Unassembled WGS sequence"/>
</dbReference>